<dbReference type="PANTHER" id="PTHR42879">
    <property type="entry name" value="3-OXOACYL-(ACYL-CARRIER-PROTEIN) REDUCTASE"/>
    <property type="match status" value="1"/>
</dbReference>
<protein>
    <recommendedName>
        <fullName evidence="2">3-oxoacyl-[acyl-carrier-protein] reductase</fullName>
        <ecNumber evidence="2">1.1.1.100</ecNumber>
    </recommendedName>
</protein>
<dbReference type="Pfam" id="PF13561">
    <property type="entry name" value="adh_short_C2"/>
    <property type="match status" value="1"/>
</dbReference>
<dbReference type="GO" id="GO:0004316">
    <property type="term" value="F:3-oxoacyl-[acyl-carrier-protein] reductase (NADPH) activity"/>
    <property type="evidence" value="ECO:0007669"/>
    <property type="project" value="UniProtKB-EC"/>
</dbReference>
<reference evidence="4 5" key="1">
    <citation type="journal article" date="2024" name="Nat. Commun.">
        <title>Phylogenomics reveals the evolutionary origins of lichenization in chlorophyte algae.</title>
        <authorList>
            <person name="Puginier C."/>
            <person name="Libourel C."/>
            <person name="Otte J."/>
            <person name="Skaloud P."/>
            <person name="Haon M."/>
            <person name="Grisel S."/>
            <person name="Petersen M."/>
            <person name="Berrin J.G."/>
            <person name="Delaux P.M."/>
            <person name="Dal Grande F."/>
            <person name="Keller J."/>
        </authorList>
    </citation>
    <scope>NUCLEOTIDE SEQUENCE [LARGE SCALE GENOMIC DNA]</scope>
    <source>
        <strain evidence="4 5">SAG 245.80</strain>
    </source>
</reference>
<dbReference type="Proteomes" id="UP001445335">
    <property type="component" value="Unassembled WGS sequence"/>
</dbReference>
<evidence type="ECO:0000256" key="1">
    <source>
        <dbReference type="ARBA" id="ARBA00006484"/>
    </source>
</evidence>
<gene>
    <name evidence="4" type="ORF">WJX81_002156</name>
</gene>
<dbReference type="EC" id="1.1.1.100" evidence="2"/>
<evidence type="ECO:0000256" key="2">
    <source>
        <dbReference type="ARBA" id="ARBA00012948"/>
    </source>
</evidence>
<dbReference type="PRINTS" id="PR00081">
    <property type="entry name" value="GDHRDH"/>
</dbReference>
<dbReference type="EMBL" id="JALJOU010000017">
    <property type="protein sequence ID" value="KAK9839221.1"/>
    <property type="molecule type" value="Genomic_DNA"/>
</dbReference>
<proteinExistence type="inferred from homology"/>
<comment type="caution">
    <text evidence="4">The sequence shown here is derived from an EMBL/GenBank/DDBJ whole genome shotgun (WGS) entry which is preliminary data.</text>
</comment>
<accession>A0AAW1RZN3</accession>
<dbReference type="InterPro" id="IPR050259">
    <property type="entry name" value="SDR"/>
</dbReference>
<dbReference type="Gene3D" id="3.40.50.720">
    <property type="entry name" value="NAD(P)-binding Rossmann-like Domain"/>
    <property type="match status" value="1"/>
</dbReference>
<evidence type="ECO:0000256" key="3">
    <source>
        <dbReference type="ARBA" id="ARBA00048508"/>
    </source>
</evidence>
<name>A0AAW1RZN3_9CHLO</name>
<comment type="similarity">
    <text evidence="1">Belongs to the short-chain dehydrogenases/reductases (SDR) family.</text>
</comment>
<comment type="catalytic activity">
    <reaction evidence="3">
        <text>a (3R)-hydroxyacyl-[ACP] + NADP(+) = a 3-oxoacyl-[ACP] + NADPH + H(+)</text>
        <dbReference type="Rhea" id="RHEA:17397"/>
        <dbReference type="Rhea" id="RHEA-COMP:9916"/>
        <dbReference type="Rhea" id="RHEA-COMP:9945"/>
        <dbReference type="ChEBI" id="CHEBI:15378"/>
        <dbReference type="ChEBI" id="CHEBI:57783"/>
        <dbReference type="ChEBI" id="CHEBI:58349"/>
        <dbReference type="ChEBI" id="CHEBI:78776"/>
        <dbReference type="ChEBI" id="CHEBI:78827"/>
        <dbReference type="EC" id="1.1.1.100"/>
    </reaction>
</comment>
<sequence length="267" mass="28466">MSNVAIVTGGTRGIGLGIAECLARDGYDLVLGYNSNAQRAQQTKASIEEKHGVRVQVVAGDIAEPATINMLFGTARELVKTASADKLHVVYIHNAGLTALTAARLLGLPYGEPWDAHLYEYFQKVYCHSFRRAINLGKATPGFSRVVAVSSVGCNACQNPTGLYYEAPGHAKASLEYLVRVFAKLLAKDGITVNTIIPGPIETEAWDDLVKATGMDLEKFIASTPAQRWASPTEVGEVVAFLCSPRAAFINGVALPIDGGLHLGPVQ</sequence>
<dbReference type="InterPro" id="IPR002347">
    <property type="entry name" value="SDR_fam"/>
</dbReference>
<dbReference type="SUPFAM" id="SSF51735">
    <property type="entry name" value="NAD(P)-binding Rossmann-fold domains"/>
    <property type="match status" value="1"/>
</dbReference>
<dbReference type="AlphaFoldDB" id="A0AAW1RZN3"/>
<evidence type="ECO:0000313" key="5">
    <source>
        <dbReference type="Proteomes" id="UP001445335"/>
    </source>
</evidence>
<evidence type="ECO:0000313" key="4">
    <source>
        <dbReference type="EMBL" id="KAK9839221.1"/>
    </source>
</evidence>
<keyword evidence="5" id="KW-1185">Reference proteome</keyword>
<organism evidence="4 5">
    <name type="scientific">Elliptochloris bilobata</name>
    <dbReference type="NCBI Taxonomy" id="381761"/>
    <lineage>
        <taxon>Eukaryota</taxon>
        <taxon>Viridiplantae</taxon>
        <taxon>Chlorophyta</taxon>
        <taxon>core chlorophytes</taxon>
        <taxon>Trebouxiophyceae</taxon>
        <taxon>Trebouxiophyceae incertae sedis</taxon>
        <taxon>Elliptochloris clade</taxon>
        <taxon>Elliptochloris</taxon>
    </lineage>
</organism>
<dbReference type="InterPro" id="IPR036291">
    <property type="entry name" value="NAD(P)-bd_dom_sf"/>
</dbReference>